<dbReference type="HOGENOM" id="CLU_1634686_0_0_4"/>
<feature type="compositionally biased region" description="Basic and acidic residues" evidence="1">
    <location>
        <begin position="1"/>
        <end position="12"/>
    </location>
</feature>
<feature type="region of interest" description="Disordered" evidence="1">
    <location>
        <begin position="1"/>
        <end position="107"/>
    </location>
</feature>
<evidence type="ECO:0000256" key="1">
    <source>
        <dbReference type="SAM" id="MobiDB-lite"/>
    </source>
</evidence>
<name>A1WJH9_VEREI</name>
<protein>
    <submittedName>
        <fullName evidence="2">Uncharacterized protein</fullName>
    </submittedName>
</protein>
<keyword evidence="3" id="KW-1185">Reference proteome</keyword>
<organism evidence="2 3">
    <name type="scientific">Verminephrobacter eiseniae (strain EF01-2)</name>
    <dbReference type="NCBI Taxonomy" id="391735"/>
    <lineage>
        <taxon>Bacteria</taxon>
        <taxon>Pseudomonadati</taxon>
        <taxon>Pseudomonadota</taxon>
        <taxon>Betaproteobacteria</taxon>
        <taxon>Burkholderiales</taxon>
        <taxon>Comamonadaceae</taxon>
        <taxon>Verminephrobacter</taxon>
    </lineage>
</organism>
<proteinExistence type="predicted"/>
<dbReference type="Proteomes" id="UP000000374">
    <property type="component" value="Chromosome"/>
</dbReference>
<dbReference type="KEGG" id="vei:Veis_2036"/>
<evidence type="ECO:0000313" key="2">
    <source>
        <dbReference type="EMBL" id="ABM57786.1"/>
    </source>
</evidence>
<dbReference type="EMBL" id="CP000542">
    <property type="protein sequence ID" value="ABM57786.1"/>
    <property type="molecule type" value="Genomic_DNA"/>
</dbReference>
<gene>
    <name evidence="2" type="ordered locus">Veis_2036</name>
</gene>
<sequence>MDHMLHQFDLHRPRGKNTPRPARTGPAADRPAQATASGSYPICQRQRPVCQHPIRSTLTSEQKPPGQRASNDAAAARPSAPLNGSDDKSQNRTPKTGRGSARKQAGAVCGHGRVTCGEAVAPTGTGRSTLLASWPLGLLASWLLGICVRRSARHAETGRAAA</sequence>
<accession>A1WJH9</accession>
<reference evidence="3" key="1">
    <citation type="submission" date="2006-12" db="EMBL/GenBank/DDBJ databases">
        <title>Complete sequence of chromosome 1 of Verminephrobacter eiseniae EF01-2.</title>
        <authorList>
            <person name="Copeland A."/>
            <person name="Lucas S."/>
            <person name="Lapidus A."/>
            <person name="Barry K."/>
            <person name="Detter J.C."/>
            <person name="Glavina del Rio T."/>
            <person name="Dalin E."/>
            <person name="Tice H."/>
            <person name="Pitluck S."/>
            <person name="Chertkov O."/>
            <person name="Brettin T."/>
            <person name="Bruce D."/>
            <person name="Han C."/>
            <person name="Tapia R."/>
            <person name="Gilna P."/>
            <person name="Schmutz J."/>
            <person name="Larimer F."/>
            <person name="Land M."/>
            <person name="Hauser L."/>
            <person name="Kyrpides N."/>
            <person name="Kim E."/>
            <person name="Stahl D."/>
            <person name="Richardson P."/>
        </authorList>
    </citation>
    <scope>NUCLEOTIDE SEQUENCE [LARGE SCALE GENOMIC DNA]</scope>
    <source>
        <strain evidence="3">EF01-2</strain>
    </source>
</reference>
<feature type="compositionally biased region" description="Low complexity" evidence="1">
    <location>
        <begin position="68"/>
        <end position="81"/>
    </location>
</feature>
<evidence type="ECO:0000313" key="3">
    <source>
        <dbReference type="Proteomes" id="UP000000374"/>
    </source>
</evidence>
<dbReference type="AlphaFoldDB" id="A1WJH9"/>